<feature type="repeat" description="PPR" evidence="3">
    <location>
        <begin position="492"/>
        <end position="526"/>
    </location>
</feature>
<evidence type="ECO:0008006" key="6">
    <source>
        <dbReference type="Google" id="ProtNLM"/>
    </source>
</evidence>
<dbReference type="EMBL" id="JBGMDY010000003">
    <property type="protein sequence ID" value="KAL2342070.1"/>
    <property type="molecule type" value="Genomic_DNA"/>
</dbReference>
<feature type="repeat" description="PPR" evidence="3">
    <location>
        <begin position="597"/>
        <end position="631"/>
    </location>
</feature>
<dbReference type="InterPro" id="IPR002885">
    <property type="entry name" value="PPR_rpt"/>
</dbReference>
<feature type="repeat" description="PPR" evidence="3">
    <location>
        <begin position="457"/>
        <end position="491"/>
    </location>
</feature>
<evidence type="ECO:0000256" key="2">
    <source>
        <dbReference type="ARBA" id="ARBA00022737"/>
    </source>
</evidence>
<feature type="repeat" description="PPR" evidence="3">
    <location>
        <begin position="527"/>
        <end position="561"/>
    </location>
</feature>
<proteinExistence type="inferred from homology"/>
<dbReference type="NCBIfam" id="TIGR00756">
    <property type="entry name" value="PPR"/>
    <property type="match status" value="11"/>
</dbReference>
<feature type="repeat" description="PPR" evidence="3">
    <location>
        <begin position="351"/>
        <end position="385"/>
    </location>
</feature>
<feature type="repeat" description="PPR" evidence="3">
    <location>
        <begin position="387"/>
        <end position="421"/>
    </location>
</feature>
<reference evidence="4 5" key="1">
    <citation type="submission" date="2024-08" db="EMBL/GenBank/DDBJ databases">
        <title>Insights into the chromosomal genome structure of Flemingia macrophylla.</title>
        <authorList>
            <person name="Ding Y."/>
            <person name="Zhao Y."/>
            <person name="Bi W."/>
            <person name="Wu M."/>
            <person name="Zhao G."/>
            <person name="Gong Y."/>
            <person name="Li W."/>
            <person name="Zhang P."/>
        </authorList>
    </citation>
    <scope>NUCLEOTIDE SEQUENCE [LARGE SCALE GENOMIC DNA]</scope>
    <source>
        <strain evidence="4">DYQJB</strain>
        <tissue evidence="4">Leaf</tissue>
    </source>
</reference>
<feature type="repeat" description="PPR" evidence="3">
    <location>
        <begin position="310"/>
        <end position="344"/>
    </location>
</feature>
<comment type="similarity">
    <text evidence="1">Belongs to the PPR family. P subfamily.</text>
</comment>
<feature type="repeat" description="PPR" evidence="3">
    <location>
        <begin position="275"/>
        <end position="309"/>
    </location>
</feature>
<dbReference type="AlphaFoldDB" id="A0ABD1N1W1"/>
<dbReference type="Proteomes" id="UP001603857">
    <property type="component" value="Unassembled WGS sequence"/>
</dbReference>
<keyword evidence="5" id="KW-1185">Reference proteome</keyword>
<dbReference type="InterPro" id="IPR051240">
    <property type="entry name" value="Mito_RNA-Proc/Resp"/>
</dbReference>
<keyword evidence="2" id="KW-0677">Repeat</keyword>
<accession>A0ABD1N1W1</accession>
<evidence type="ECO:0000256" key="1">
    <source>
        <dbReference type="ARBA" id="ARBA00007626"/>
    </source>
</evidence>
<feature type="repeat" description="PPR" evidence="3">
    <location>
        <begin position="422"/>
        <end position="456"/>
    </location>
</feature>
<dbReference type="PROSITE" id="PS51375">
    <property type="entry name" value="PPR"/>
    <property type="match status" value="12"/>
</dbReference>
<feature type="repeat" description="PPR" evidence="3">
    <location>
        <begin position="562"/>
        <end position="596"/>
    </location>
</feature>
<evidence type="ECO:0000313" key="5">
    <source>
        <dbReference type="Proteomes" id="UP001603857"/>
    </source>
</evidence>
<comment type="caution">
    <text evidence="4">The sequence shown here is derived from an EMBL/GenBank/DDBJ whole genome shotgun (WGS) entry which is preliminary data.</text>
</comment>
<dbReference type="PANTHER" id="PTHR47933">
    <property type="entry name" value="PENTATRICOPEPTIDE REPEAT-CONTAINING PROTEIN 1, MITOCHONDRIAL"/>
    <property type="match status" value="1"/>
</dbReference>
<evidence type="ECO:0000313" key="4">
    <source>
        <dbReference type="EMBL" id="KAL2342070.1"/>
    </source>
</evidence>
<sequence>MSMLAQSKPISRRIYRLPFTGRHCHCDLENAAASVVSRAVSLLRAPSKQWDDEKLESLLLKGSPLSSDDFLQITLQLSSIPKSLQFLKFLTAKAPCHPSLSSVFQASLELASPHPNSLLRLHRFRTSTIPTLPLTSKSASLLFHCLENAQLVDDSLLLFNQLHPSAKSPQLCNGLLRMLLNSGRAGDAIHVLDEMPKQNSGLPATGEVVFGELIRKRRSFPDEEVVGLVTKLGECGVFPDAFKLTQLVSKLCGDRKIGVAWEVLHSVMRLGSAVEAASCNALLTGLGRQRDIKRMNELLAEMKERRIKPSVVTFGILVNHFCKAGRIDEALQVFDGMRGKGGSSRVGVEPDVVLFNTLIDGLCKAGREADGLSLLEEMKMGSKTRPNSVTYNCLIDGFCKAGNIDRAQELFRCMNEEGVRPNVVTLNVLVDGMCKHGRVHRAVELFNEMKGKGIEGNAATYTALISAFCGVNNIDKAMKCFEEMLSSGCSADAIVYYSLISGLSISGRMNDARVIVSKLKQAGFRLDRACYNVLISGFCKRKKLESVYELLNEMEETGVKPDTVTYNTLISFLGKTGDFATAGKVMEMMVKEGLKPSVVTYGAVIHAYCLKKHVDKGMKIFREMCSSSKVSPNTVIYNILIDALCKNNDVEKAASLMEEMKVKGVRPNTTTYNAILKGARDKKMLQKAFELMDKMVEDACRPDYITMEVLTEWLSAVGEIEKLKRFVEGYLVS</sequence>
<organism evidence="4 5">
    <name type="scientific">Flemingia macrophylla</name>
    <dbReference type="NCBI Taxonomy" id="520843"/>
    <lineage>
        <taxon>Eukaryota</taxon>
        <taxon>Viridiplantae</taxon>
        <taxon>Streptophyta</taxon>
        <taxon>Embryophyta</taxon>
        <taxon>Tracheophyta</taxon>
        <taxon>Spermatophyta</taxon>
        <taxon>Magnoliopsida</taxon>
        <taxon>eudicotyledons</taxon>
        <taxon>Gunneridae</taxon>
        <taxon>Pentapetalae</taxon>
        <taxon>rosids</taxon>
        <taxon>fabids</taxon>
        <taxon>Fabales</taxon>
        <taxon>Fabaceae</taxon>
        <taxon>Papilionoideae</taxon>
        <taxon>50 kb inversion clade</taxon>
        <taxon>NPAAA clade</taxon>
        <taxon>indigoferoid/millettioid clade</taxon>
        <taxon>Phaseoleae</taxon>
        <taxon>Flemingia</taxon>
    </lineage>
</organism>
<dbReference type="SUPFAM" id="SSF81901">
    <property type="entry name" value="HCP-like"/>
    <property type="match status" value="1"/>
</dbReference>
<feature type="repeat" description="PPR" evidence="3">
    <location>
        <begin position="633"/>
        <end position="667"/>
    </location>
</feature>
<dbReference type="Pfam" id="PF12854">
    <property type="entry name" value="PPR_1"/>
    <property type="match status" value="3"/>
</dbReference>
<dbReference type="Pfam" id="PF13041">
    <property type="entry name" value="PPR_2"/>
    <property type="match status" value="4"/>
</dbReference>
<dbReference type="InterPro" id="IPR011990">
    <property type="entry name" value="TPR-like_helical_dom_sf"/>
</dbReference>
<dbReference type="PANTHER" id="PTHR47933:SF45">
    <property type="entry name" value="PENTACOTRIPEPTIDE-REPEAT REGION OF PRORP DOMAIN-CONTAINING PROTEIN"/>
    <property type="match status" value="1"/>
</dbReference>
<protein>
    <recommendedName>
        <fullName evidence="6">Pentatricopeptide repeat-containing protein</fullName>
    </recommendedName>
</protein>
<feature type="repeat" description="PPR" evidence="3">
    <location>
        <begin position="668"/>
        <end position="702"/>
    </location>
</feature>
<evidence type="ECO:0000256" key="3">
    <source>
        <dbReference type="PROSITE-ProRule" id="PRU00708"/>
    </source>
</evidence>
<name>A0ABD1N1W1_9FABA</name>
<dbReference type="Gene3D" id="1.25.40.10">
    <property type="entry name" value="Tetratricopeptide repeat domain"/>
    <property type="match status" value="6"/>
</dbReference>
<gene>
    <name evidence="4" type="ORF">Fmac_010010</name>
</gene>